<evidence type="ECO:0000256" key="3">
    <source>
        <dbReference type="ARBA" id="ARBA00004496"/>
    </source>
</evidence>
<feature type="binding site" evidence="16">
    <location>
        <position position="130"/>
    </location>
    <ligand>
        <name>ATP</name>
        <dbReference type="ChEBI" id="CHEBI:30616"/>
    </ligand>
</feature>
<feature type="binding site" evidence="16">
    <location>
        <position position="97"/>
    </location>
    <ligand>
        <name>substrate</name>
    </ligand>
</feature>
<comment type="pathway">
    <text evidence="4 16">Cofactor biosynthesis; coenzyme A biosynthesis; CoA from (R)-pantothenate: step 1/5.</text>
</comment>
<dbReference type="GO" id="GO:0005737">
    <property type="term" value="C:cytoplasm"/>
    <property type="evidence" value="ECO:0007669"/>
    <property type="project" value="UniProtKB-SubCell"/>
</dbReference>
<dbReference type="AlphaFoldDB" id="A0A388SCE7"/>
<feature type="active site" description="Proton acceptor" evidence="16">
    <location>
        <position position="106"/>
    </location>
</feature>
<evidence type="ECO:0000256" key="10">
    <source>
        <dbReference type="ARBA" id="ARBA00022777"/>
    </source>
</evidence>
<feature type="binding site" evidence="16">
    <location>
        <position position="184"/>
    </location>
    <ligand>
        <name>substrate</name>
    </ligand>
</feature>
<dbReference type="UniPathway" id="UPA00241">
    <property type="reaction ID" value="UER00352"/>
</dbReference>
<dbReference type="InterPro" id="IPR043129">
    <property type="entry name" value="ATPase_NBD"/>
</dbReference>
<dbReference type="EC" id="2.7.1.33" evidence="6 16"/>
<dbReference type="OrthoDB" id="9781305at2"/>
<keyword evidence="7 16" id="KW-0963">Cytoplasm</keyword>
<dbReference type="SUPFAM" id="SSF53067">
    <property type="entry name" value="Actin-like ATPase domain"/>
    <property type="match status" value="2"/>
</dbReference>
<dbReference type="PANTHER" id="PTHR34265:SF1">
    <property type="entry name" value="TYPE III PANTOTHENATE KINASE"/>
    <property type="match status" value="1"/>
</dbReference>
<dbReference type="GO" id="GO:0005524">
    <property type="term" value="F:ATP binding"/>
    <property type="evidence" value="ECO:0007669"/>
    <property type="project" value="UniProtKB-UniRule"/>
</dbReference>
<proteinExistence type="inferred from homology"/>
<evidence type="ECO:0000256" key="9">
    <source>
        <dbReference type="ARBA" id="ARBA00022741"/>
    </source>
</evidence>
<comment type="cofactor">
    <cofactor evidence="16">
        <name>NH4(+)</name>
        <dbReference type="ChEBI" id="CHEBI:28938"/>
    </cofactor>
    <cofactor evidence="16">
        <name>K(+)</name>
        <dbReference type="ChEBI" id="CHEBI:29103"/>
    </cofactor>
    <text evidence="16">A monovalent cation. Ammonium or potassium.</text>
</comment>
<sequence length="257" mass="28540">MQALKRTYLIDIGNSALKWAEATTPQNTGVITYGDMVMLAEQVRDFYRHQRPELIYACTVAHSVIASTVQQVCERTRIELLGSQREFNGAFHVVNHYDDYTKLGPDRWYAALGAVSKHPDENLLIVQMGTALTADSIICRGEGEYEYLGGRIAPGPTMMFKSLQQGTARLHVPSGTYQTFPQNSSDGISTGITDCVRGFISGGLEAMGNEAKPKLVITGGAAHYYEKAFRQYFPDYLIEDNLVITGLSLRIRSENEE</sequence>
<evidence type="ECO:0000256" key="13">
    <source>
        <dbReference type="ARBA" id="ARBA00022993"/>
    </source>
</evidence>
<keyword evidence="10 16" id="KW-0418">Kinase</keyword>
<evidence type="ECO:0000256" key="11">
    <source>
        <dbReference type="ARBA" id="ARBA00022840"/>
    </source>
</evidence>
<keyword evidence="13 16" id="KW-0173">Coenzyme A biosynthesis</keyword>
<evidence type="ECO:0000313" key="17">
    <source>
        <dbReference type="EMBL" id="GBO93992.1"/>
    </source>
</evidence>
<dbReference type="Gene3D" id="3.30.420.40">
    <property type="match status" value="2"/>
</dbReference>
<keyword evidence="11 16" id="KW-0067">ATP-binding</keyword>
<dbReference type="EMBL" id="BGZJ01000001">
    <property type="protein sequence ID" value="GBO93992.1"/>
    <property type="molecule type" value="Genomic_DNA"/>
</dbReference>
<gene>
    <name evidence="16" type="primary">coaX</name>
    <name evidence="17" type="ORF">MESMUL_13460</name>
</gene>
<evidence type="ECO:0000256" key="8">
    <source>
        <dbReference type="ARBA" id="ARBA00022679"/>
    </source>
</evidence>
<keyword evidence="8 16" id="KW-0808">Transferase</keyword>
<comment type="subcellular location">
    <subcellularLocation>
        <location evidence="3 16">Cytoplasm</location>
    </subcellularLocation>
</comment>
<dbReference type="NCBIfam" id="TIGR00671">
    <property type="entry name" value="baf"/>
    <property type="match status" value="1"/>
</dbReference>
<dbReference type="PANTHER" id="PTHR34265">
    <property type="entry name" value="TYPE III PANTOTHENATE KINASE"/>
    <property type="match status" value="1"/>
</dbReference>
<keyword evidence="18" id="KW-1185">Reference proteome</keyword>
<feature type="binding site" evidence="16">
    <location>
        <begin position="11"/>
        <end position="18"/>
    </location>
    <ligand>
        <name>ATP</name>
        <dbReference type="ChEBI" id="CHEBI:30616"/>
    </ligand>
</feature>
<evidence type="ECO:0000256" key="1">
    <source>
        <dbReference type="ARBA" id="ARBA00001206"/>
    </source>
</evidence>
<evidence type="ECO:0000256" key="7">
    <source>
        <dbReference type="ARBA" id="ARBA00022490"/>
    </source>
</evidence>
<evidence type="ECO:0000256" key="5">
    <source>
        <dbReference type="ARBA" id="ARBA00011738"/>
    </source>
</evidence>
<reference evidence="17 18" key="1">
    <citation type="journal article" date="2018" name="Int. J. Syst. Evol. Microbiol.">
        <title>Mesosutterella multiformis gen. nov., sp. nov., a member of the family Sutterellaceae and Sutterella megalosphaeroides sp. nov., isolated from human faeces.</title>
        <authorList>
            <person name="Sakamoto M."/>
            <person name="Ikeyama N."/>
            <person name="Kunihiro T."/>
            <person name="Iino T."/>
            <person name="Yuki M."/>
            <person name="Ohkuma M."/>
        </authorList>
    </citation>
    <scope>NUCLEOTIDE SEQUENCE [LARGE SCALE GENOMIC DNA]</scope>
    <source>
        <strain evidence="17 18">4NBBH2</strain>
    </source>
</reference>
<dbReference type="GO" id="GO:0004594">
    <property type="term" value="F:pantothenate kinase activity"/>
    <property type="evidence" value="ECO:0007669"/>
    <property type="project" value="UniProtKB-UniRule"/>
</dbReference>
<keyword evidence="12 16" id="KW-0630">Potassium</keyword>
<accession>A0A401LMU7</accession>
<feature type="binding site" evidence="16">
    <location>
        <begin position="104"/>
        <end position="107"/>
    </location>
    <ligand>
        <name>substrate</name>
    </ligand>
</feature>
<comment type="similarity">
    <text evidence="14 16">Belongs to the type III pantothenate kinase family.</text>
</comment>
<comment type="catalytic activity">
    <reaction evidence="1 16">
        <text>(R)-pantothenate + ATP = (R)-4'-phosphopantothenate + ADP + H(+)</text>
        <dbReference type="Rhea" id="RHEA:16373"/>
        <dbReference type="ChEBI" id="CHEBI:10986"/>
        <dbReference type="ChEBI" id="CHEBI:15378"/>
        <dbReference type="ChEBI" id="CHEBI:29032"/>
        <dbReference type="ChEBI" id="CHEBI:30616"/>
        <dbReference type="ChEBI" id="CHEBI:456216"/>
        <dbReference type="EC" id="2.7.1.33"/>
    </reaction>
</comment>
<evidence type="ECO:0000256" key="6">
    <source>
        <dbReference type="ARBA" id="ARBA00012102"/>
    </source>
</evidence>
<dbReference type="HAMAP" id="MF_01274">
    <property type="entry name" value="Pantothen_kinase_3"/>
    <property type="match status" value="1"/>
</dbReference>
<comment type="cofactor">
    <cofactor evidence="2">
        <name>K(+)</name>
        <dbReference type="ChEBI" id="CHEBI:29103"/>
    </cofactor>
</comment>
<name>A0A388SCE7_9BURK</name>
<dbReference type="GO" id="GO:0015937">
    <property type="term" value="P:coenzyme A biosynthetic process"/>
    <property type="evidence" value="ECO:0007669"/>
    <property type="project" value="UniProtKB-UniRule"/>
</dbReference>
<evidence type="ECO:0000256" key="15">
    <source>
        <dbReference type="ARBA" id="ARBA00040883"/>
    </source>
</evidence>
<evidence type="ECO:0000256" key="12">
    <source>
        <dbReference type="ARBA" id="ARBA00022958"/>
    </source>
</evidence>
<dbReference type="InterPro" id="IPR004619">
    <property type="entry name" value="Type_III_PanK"/>
</dbReference>
<comment type="caution">
    <text evidence="16">Lacks conserved residue(s) required for the propagation of feature annotation.</text>
</comment>
<comment type="subunit">
    <text evidence="5 16">Homodimer.</text>
</comment>
<evidence type="ECO:0000313" key="18">
    <source>
        <dbReference type="Proteomes" id="UP000266091"/>
    </source>
</evidence>
<evidence type="ECO:0000256" key="16">
    <source>
        <dbReference type="HAMAP-Rule" id="MF_01274"/>
    </source>
</evidence>
<comment type="caution">
    <text evidence="17">The sequence shown here is derived from an EMBL/GenBank/DDBJ whole genome shotgun (WGS) entry which is preliminary data.</text>
</comment>
<organism evidence="17 18">
    <name type="scientific">Mesosutterella multiformis</name>
    <dbReference type="NCBI Taxonomy" id="2259133"/>
    <lineage>
        <taxon>Bacteria</taxon>
        <taxon>Pseudomonadati</taxon>
        <taxon>Pseudomonadota</taxon>
        <taxon>Betaproteobacteria</taxon>
        <taxon>Burkholderiales</taxon>
        <taxon>Sutterellaceae</taxon>
        <taxon>Mesosutterella</taxon>
    </lineage>
</organism>
<protein>
    <recommendedName>
        <fullName evidence="15 16">Type III pantothenate kinase</fullName>
        <ecNumber evidence="6 16">2.7.1.33</ecNumber>
    </recommendedName>
    <alternativeName>
        <fullName evidence="16">PanK-III</fullName>
    </alternativeName>
    <alternativeName>
        <fullName evidence="16">Pantothenic acid kinase</fullName>
    </alternativeName>
</protein>
<accession>A0A388SCE7</accession>
<dbReference type="Pfam" id="PF03309">
    <property type="entry name" value="Pan_kinase"/>
    <property type="match status" value="1"/>
</dbReference>
<evidence type="ECO:0000256" key="14">
    <source>
        <dbReference type="ARBA" id="ARBA00038036"/>
    </source>
</evidence>
<evidence type="ECO:0000256" key="2">
    <source>
        <dbReference type="ARBA" id="ARBA00001958"/>
    </source>
</evidence>
<evidence type="ECO:0000256" key="4">
    <source>
        <dbReference type="ARBA" id="ARBA00005225"/>
    </source>
</evidence>
<comment type="function">
    <text evidence="16">Catalyzes the phosphorylation of pantothenate (Pan), the first step in CoA biosynthesis.</text>
</comment>
<dbReference type="Proteomes" id="UP000266091">
    <property type="component" value="Unassembled WGS sequence"/>
</dbReference>
<keyword evidence="9 16" id="KW-0547">Nucleotide-binding</keyword>